<keyword evidence="5" id="KW-0012">Acyltransferase</keyword>
<dbReference type="GO" id="GO:0005576">
    <property type="term" value="C:extracellular region"/>
    <property type="evidence" value="ECO:0007669"/>
    <property type="project" value="TreeGrafter"/>
</dbReference>
<dbReference type="Pfam" id="PF17964">
    <property type="entry name" value="Big_10"/>
    <property type="match status" value="1"/>
</dbReference>
<dbReference type="RefSeq" id="WP_130343922.1">
    <property type="nucleotide sequence ID" value="NZ_SGWQ01000003.1"/>
</dbReference>
<dbReference type="UniPathway" id="UPA00219"/>
<evidence type="ECO:0000256" key="3">
    <source>
        <dbReference type="ARBA" id="ARBA00022960"/>
    </source>
</evidence>
<protein>
    <submittedName>
        <fullName evidence="10">Lipoprotein-anchoring transpeptidase ErfK/SrfK</fullName>
    </submittedName>
</protein>
<organism evidence="10 11">
    <name type="scientific">Herbihabitans rhizosphaerae</name>
    <dbReference type="NCBI Taxonomy" id="1872711"/>
    <lineage>
        <taxon>Bacteria</taxon>
        <taxon>Bacillati</taxon>
        <taxon>Actinomycetota</taxon>
        <taxon>Actinomycetes</taxon>
        <taxon>Pseudonocardiales</taxon>
        <taxon>Pseudonocardiaceae</taxon>
        <taxon>Herbihabitans</taxon>
    </lineage>
</organism>
<keyword evidence="10" id="KW-0449">Lipoprotein</keyword>
<feature type="active site" description="Nucleophile" evidence="7">
    <location>
        <position position="331"/>
    </location>
</feature>
<dbReference type="Gene3D" id="2.60.40.3780">
    <property type="match status" value="1"/>
</dbReference>
<dbReference type="PROSITE" id="PS51257">
    <property type="entry name" value="PROKAR_LIPOPROTEIN"/>
    <property type="match status" value="1"/>
</dbReference>
<evidence type="ECO:0000256" key="1">
    <source>
        <dbReference type="ARBA" id="ARBA00004752"/>
    </source>
</evidence>
<dbReference type="CDD" id="cd16913">
    <property type="entry name" value="YkuD_like"/>
    <property type="match status" value="1"/>
</dbReference>
<sequence length="389" mass="41382">MGRKFTITAAAVGAAVLAGLTGCTTSVTGGAHTEAETSTPAVTAEPAAGAQDTSPAQPVRVTAAGAELAEVALTNAEGRTVAGTLSADRRVWTAGEPLGYGKRYTWFGRAVTRTGDTLPIGGEFSTVRPARQVRAKVNTGDGQTYGVAMPISVTFDAPVKDKTAVERAMPVRTSVPTEGSWAWLDDRTAHWRPRQYWTPGTEVAVDAKLYGVAFGGGSYGLADVSSKFTIGRSQVVKADTRTHRMKVVRDGVQIADYPASYGLESDPGRVTPSGTHVVMSKEKVVSMTNPKYGYYNVSMPWAMRVSNNGVYIHGNPESIAAQGNRNVSHGCVNLSPVNAKAYFETALVGDPVEIEGSTVRLSAKDGDFYDWTLSWEQWRAKSALRAEGP</sequence>
<evidence type="ECO:0000313" key="10">
    <source>
        <dbReference type="EMBL" id="RZS40940.1"/>
    </source>
</evidence>
<gene>
    <name evidence="10" type="ORF">EV193_103258</name>
</gene>
<dbReference type="CDD" id="cd13432">
    <property type="entry name" value="LDT_IgD_like_2"/>
    <property type="match status" value="1"/>
</dbReference>
<evidence type="ECO:0000313" key="11">
    <source>
        <dbReference type="Proteomes" id="UP000294257"/>
    </source>
</evidence>
<dbReference type="PANTHER" id="PTHR30582:SF2">
    <property type="entry name" value="L,D-TRANSPEPTIDASE YCIB-RELATED"/>
    <property type="match status" value="1"/>
</dbReference>
<keyword evidence="3 7" id="KW-0133">Cell shape</keyword>
<evidence type="ECO:0000256" key="5">
    <source>
        <dbReference type="ARBA" id="ARBA00023315"/>
    </source>
</evidence>
<dbReference type="GO" id="GO:0071555">
    <property type="term" value="P:cell wall organization"/>
    <property type="evidence" value="ECO:0007669"/>
    <property type="project" value="UniProtKB-UniRule"/>
</dbReference>
<dbReference type="InterPro" id="IPR041280">
    <property type="entry name" value="Big_10"/>
</dbReference>
<keyword evidence="2" id="KW-0808">Transferase</keyword>
<dbReference type="InterPro" id="IPR005490">
    <property type="entry name" value="LD_TPept_cat_dom"/>
</dbReference>
<comment type="caution">
    <text evidence="10">The sequence shown here is derived from an EMBL/GenBank/DDBJ whole genome shotgun (WGS) entry which is preliminary data.</text>
</comment>
<keyword evidence="4 7" id="KW-0573">Peptidoglycan synthesis</keyword>
<feature type="active site" description="Proton donor/acceptor" evidence="7">
    <location>
        <position position="313"/>
    </location>
</feature>
<proteinExistence type="predicted"/>
<keyword evidence="6 7" id="KW-0961">Cell wall biogenesis/degradation</keyword>
<dbReference type="PROSITE" id="PS52029">
    <property type="entry name" value="LD_TPASE"/>
    <property type="match status" value="1"/>
</dbReference>
<keyword evidence="11" id="KW-1185">Reference proteome</keyword>
<dbReference type="GO" id="GO:0071972">
    <property type="term" value="F:peptidoglycan L,D-transpeptidase activity"/>
    <property type="evidence" value="ECO:0007669"/>
    <property type="project" value="TreeGrafter"/>
</dbReference>
<comment type="pathway">
    <text evidence="1 7">Cell wall biogenesis; peptidoglycan biosynthesis.</text>
</comment>
<dbReference type="OrthoDB" id="5242354at2"/>
<dbReference type="Gene3D" id="2.60.40.3710">
    <property type="match status" value="1"/>
</dbReference>
<feature type="domain" description="L,D-TPase catalytic" evidence="9">
    <location>
        <begin position="234"/>
        <end position="355"/>
    </location>
</feature>
<dbReference type="Pfam" id="PF03734">
    <property type="entry name" value="YkuD"/>
    <property type="match status" value="1"/>
</dbReference>
<dbReference type="EMBL" id="SGWQ01000003">
    <property type="protein sequence ID" value="RZS40940.1"/>
    <property type="molecule type" value="Genomic_DNA"/>
</dbReference>
<dbReference type="GO" id="GO:0016746">
    <property type="term" value="F:acyltransferase activity"/>
    <property type="evidence" value="ECO:0007669"/>
    <property type="project" value="UniProtKB-KW"/>
</dbReference>
<dbReference type="AlphaFoldDB" id="A0A4Q7KXA9"/>
<evidence type="ECO:0000259" key="9">
    <source>
        <dbReference type="PROSITE" id="PS52029"/>
    </source>
</evidence>
<evidence type="ECO:0000256" key="4">
    <source>
        <dbReference type="ARBA" id="ARBA00022984"/>
    </source>
</evidence>
<dbReference type="Proteomes" id="UP000294257">
    <property type="component" value="Unassembled WGS sequence"/>
</dbReference>
<evidence type="ECO:0000256" key="7">
    <source>
        <dbReference type="PROSITE-ProRule" id="PRU01373"/>
    </source>
</evidence>
<feature type="region of interest" description="Disordered" evidence="8">
    <location>
        <begin position="30"/>
        <end position="56"/>
    </location>
</feature>
<dbReference type="InterPro" id="IPR038063">
    <property type="entry name" value="Transpep_catalytic_dom"/>
</dbReference>
<dbReference type="Gene3D" id="2.40.440.10">
    <property type="entry name" value="L,D-transpeptidase catalytic domain-like"/>
    <property type="match status" value="1"/>
</dbReference>
<dbReference type="InterPro" id="IPR050979">
    <property type="entry name" value="LD-transpeptidase"/>
</dbReference>
<evidence type="ECO:0000256" key="2">
    <source>
        <dbReference type="ARBA" id="ARBA00022679"/>
    </source>
</evidence>
<dbReference type="PANTHER" id="PTHR30582">
    <property type="entry name" value="L,D-TRANSPEPTIDASE"/>
    <property type="match status" value="1"/>
</dbReference>
<reference evidence="10 11" key="1">
    <citation type="submission" date="2019-02" db="EMBL/GenBank/DDBJ databases">
        <title>Genomic Encyclopedia of Type Strains, Phase IV (KMG-IV): sequencing the most valuable type-strain genomes for metagenomic binning, comparative biology and taxonomic classification.</title>
        <authorList>
            <person name="Goeker M."/>
        </authorList>
    </citation>
    <scope>NUCLEOTIDE SEQUENCE [LARGE SCALE GENOMIC DNA]</scope>
    <source>
        <strain evidence="10 11">DSM 101727</strain>
    </source>
</reference>
<name>A0A4Q7KXA9_9PSEU</name>
<accession>A0A4Q7KXA9</accession>
<dbReference type="GO" id="GO:0018104">
    <property type="term" value="P:peptidoglycan-protein cross-linking"/>
    <property type="evidence" value="ECO:0007669"/>
    <property type="project" value="TreeGrafter"/>
</dbReference>
<evidence type="ECO:0000256" key="8">
    <source>
        <dbReference type="SAM" id="MobiDB-lite"/>
    </source>
</evidence>
<dbReference type="SUPFAM" id="SSF141523">
    <property type="entry name" value="L,D-transpeptidase catalytic domain-like"/>
    <property type="match status" value="1"/>
</dbReference>
<dbReference type="GO" id="GO:0008360">
    <property type="term" value="P:regulation of cell shape"/>
    <property type="evidence" value="ECO:0007669"/>
    <property type="project" value="UniProtKB-UniRule"/>
</dbReference>
<evidence type="ECO:0000256" key="6">
    <source>
        <dbReference type="ARBA" id="ARBA00023316"/>
    </source>
</evidence>